<proteinExistence type="predicted"/>
<gene>
    <name evidence="6" type="ORF">GMARGA_LOCUS5635</name>
</gene>
<dbReference type="Gene3D" id="3.30.200.20">
    <property type="entry name" value="Phosphorylase Kinase, domain 1"/>
    <property type="match status" value="1"/>
</dbReference>
<dbReference type="PANTHER" id="PTHR44329">
    <property type="entry name" value="SERINE/THREONINE-PROTEIN KINASE TNNI3K-RELATED"/>
    <property type="match status" value="1"/>
</dbReference>
<protein>
    <submittedName>
        <fullName evidence="6">40796_t:CDS:1</fullName>
    </submittedName>
</protein>
<evidence type="ECO:0000256" key="3">
    <source>
        <dbReference type="ARBA" id="ARBA00022777"/>
    </source>
</evidence>
<dbReference type="InterPro" id="IPR001245">
    <property type="entry name" value="Ser-Thr/Tyr_kinase_cat_dom"/>
</dbReference>
<evidence type="ECO:0000256" key="2">
    <source>
        <dbReference type="ARBA" id="ARBA00022741"/>
    </source>
</evidence>
<organism evidence="6 7">
    <name type="scientific">Gigaspora margarita</name>
    <dbReference type="NCBI Taxonomy" id="4874"/>
    <lineage>
        <taxon>Eukaryota</taxon>
        <taxon>Fungi</taxon>
        <taxon>Fungi incertae sedis</taxon>
        <taxon>Mucoromycota</taxon>
        <taxon>Glomeromycotina</taxon>
        <taxon>Glomeromycetes</taxon>
        <taxon>Diversisporales</taxon>
        <taxon>Gigasporaceae</taxon>
        <taxon>Gigaspora</taxon>
    </lineage>
</organism>
<dbReference type="InterPro" id="IPR011009">
    <property type="entry name" value="Kinase-like_dom_sf"/>
</dbReference>
<feature type="non-terminal residue" evidence="6">
    <location>
        <position position="440"/>
    </location>
</feature>
<dbReference type="PANTHER" id="PTHR44329:SF288">
    <property type="entry name" value="MITOGEN-ACTIVATED PROTEIN KINASE KINASE KINASE 20"/>
    <property type="match status" value="1"/>
</dbReference>
<keyword evidence="2" id="KW-0547">Nucleotide-binding</keyword>
<dbReference type="Gene3D" id="1.10.510.10">
    <property type="entry name" value="Transferase(Phosphotransferase) domain 1"/>
    <property type="match status" value="1"/>
</dbReference>
<keyword evidence="4" id="KW-0067">ATP-binding</keyword>
<keyword evidence="3" id="KW-0418">Kinase</keyword>
<evidence type="ECO:0000256" key="4">
    <source>
        <dbReference type="ARBA" id="ARBA00022840"/>
    </source>
</evidence>
<feature type="domain" description="Protein kinase" evidence="5">
    <location>
        <begin position="241"/>
        <end position="440"/>
    </location>
</feature>
<comment type="caution">
    <text evidence="6">The sequence shown here is derived from an EMBL/GenBank/DDBJ whole genome shotgun (WGS) entry which is preliminary data.</text>
</comment>
<dbReference type="InterPro" id="IPR000719">
    <property type="entry name" value="Prot_kinase_dom"/>
</dbReference>
<reference evidence="6 7" key="1">
    <citation type="submission" date="2021-06" db="EMBL/GenBank/DDBJ databases">
        <authorList>
            <person name="Kallberg Y."/>
            <person name="Tangrot J."/>
            <person name="Rosling A."/>
        </authorList>
    </citation>
    <scope>NUCLEOTIDE SEQUENCE [LARGE SCALE GENOMIC DNA]</scope>
    <source>
        <strain evidence="6 7">120-4 pot B 10/14</strain>
    </source>
</reference>
<dbReference type="Pfam" id="PF07714">
    <property type="entry name" value="PK_Tyr_Ser-Thr"/>
    <property type="match status" value="2"/>
</dbReference>
<keyword evidence="7" id="KW-1185">Reference proteome</keyword>
<dbReference type="EMBL" id="CAJVQB010002424">
    <property type="protein sequence ID" value="CAG8574200.1"/>
    <property type="molecule type" value="Genomic_DNA"/>
</dbReference>
<sequence>MTSLKNWFNSAVSGEEFNEIQYDDLREFNFVDRGAFGEVFSANYVSNKNTVAVKKVFQSYLEKQDAFDAFIKELKLHIKLGDSNRIINFLGVNPNDGSYLIVMEYADSGKPDLRPNIDEIVVRLNTMRLEPVYCPPSQMPVNSRSLNALLSSISTGHNPTLIFDETLAVQLKSIDEIPPDYGTCKCGCKFTNVEWCKKCESEKFRRNFRTWTSGNQQLDELIKKSQLEATHVSHYIEWIGYDQLKNLGTGTFSKIRSAIWHDGPREEWDEETGQWERASNTEVAIKFLTAHGLDISMLLKEVKLHLSCDKVIQCYGVTFNPYNDNYGLVLKYASYGDLRSFINKRAFIGWWQKLKILEGVIQGLNQIHLRAGYIHRDLHSGNILIDQDELSVLVLVRGLKKRRRAKNIQRIIPKLLNFPELKSAKYTSIEYNFDKDNLLT</sequence>
<accession>A0ABN7UG73</accession>
<dbReference type="PROSITE" id="PS50011">
    <property type="entry name" value="PROTEIN_KINASE_DOM"/>
    <property type="match status" value="1"/>
</dbReference>
<dbReference type="Proteomes" id="UP000789901">
    <property type="component" value="Unassembled WGS sequence"/>
</dbReference>
<keyword evidence="1" id="KW-0808">Transferase</keyword>
<dbReference type="InterPro" id="IPR051681">
    <property type="entry name" value="Ser/Thr_Kinases-Pseudokinases"/>
</dbReference>
<evidence type="ECO:0000256" key="1">
    <source>
        <dbReference type="ARBA" id="ARBA00022679"/>
    </source>
</evidence>
<evidence type="ECO:0000313" key="7">
    <source>
        <dbReference type="Proteomes" id="UP000789901"/>
    </source>
</evidence>
<evidence type="ECO:0000313" key="6">
    <source>
        <dbReference type="EMBL" id="CAG8574200.1"/>
    </source>
</evidence>
<evidence type="ECO:0000259" key="5">
    <source>
        <dbReference type="PROSITE" id="PS50011"/>
    </source>
</evidence>
<dbReference type="SUPFAM" id="SSF56112">
    <property type="entry name" value="Protein kinase-like (PK-like)"/>
    <property type="match status" value="2"/>
</dbReference>
<name>A0ABN7UG73_GIGMA</name>